<evidence type="ECO:0000313" key="1">
    <source>
        <dbReference type="EMBL" id="KAI8543260.1"/>
    </source>
</evidence>
<dbReference type="EMBL" id="CM046395">
    <property type="protein sequence ID" value="KAI8543260.1"/>
    <property type="molecule type" value="Genomic_DNA"/>
</dbReference>
<sequence>MVLTRASLGYEMKLDFWHFVLDDFDSWCALGTRVTAYVGYHSPGWIGAARKTQSF</sequence>
<accession>A0ACC0MQK9</accession>
<gene>
    <name evidence="1" type="ORF">RHMOL_Rhmol08G0203100</name>
</gene>
<name>A0ACC0MQK9_RHOML</name>
<evidence type="ECO:0000313" key="2">
    <source>
        <dbReference type="Proteomes" id="UP001062846"/>
    </source>
</evidence>
<organism evidence="1 2">
    <name type="scientific">Rhododendron molle</name>
    <name type="common">Chinese azalea</name>
    <name type="synonym">Azalea mollis</name>
    <dbReference type="NCBI Taxonomy" id="49168"/>
    <lineage>
        <taxon>Eukaryota</taxon>
        <taxon>Viridiplantae</taxon>
        <taxon>Streptophyta</taxon>
        <taxon>Embryophyta</taxon>
        <taxon>Tracheophyta</taxon>
        <taxon>Spermatophyta</taxon>
        <taxon>Magnoliopsida</taxon>
        <taxon>eudicotyledons</taxon>
        <taxon>Gunneridae</taxon>
        <taxon>Pentapetalae</taxon>
        <taxon>asterids</taxon>
        <taxon>Ericales</taxon>
        <taxon>Ericaceae</taxon>
        <taxon>Ericoideae</taxon>
        <taxon>Rhodoreae</taxon>
        <taxon>Rhododendron</taxon>
    </lineage>
</organism>
<protein>
    <submittedName>
        <fullName evidence="1">Uncharacterized protein</fullName>
    </submittedName>
</protein>
<keyword evidence="2" id="KW-1185">Reference proteome</keyword>
<dbReference type="Proteomes" id="UP001062846">
    <property type="component" value="Chromosome 8"/>
</dbReference>
<reference evidence="1" key="1">
    <citation type="submission" date="2022-02" db="EMBL/GenBank/DDBJ databases">
        <title>Plant Genome Project.</title>
        <authorList>
            <person name="Zhang R.-G."/>
        </authorList>
    </citation>
    <scope>NUCLEOTIDE SEQUENCE</scope>
    <source>
        <strain evidence="1">AT1</strain>
    </source>
</reference>
<proteinExistence type="predicted"/>
<comment type="caution">
    <text evidence="1">The sequence shown here is derived from an EMBL/GenBank/DDBJ whole genome shotgun (WGS) entry which is preliminary data.</text>
</comment>